<accession>A0A327QD63</accession>
<proteinExistence type="predicted"/>
<dbReference type="OrthoDB" id="1523667at2"/>
<dbReference type="RefSeq" id="WP_148707362.1">
    <property type="nucleotide sequence ID" value="NZ_QLLL01000006.1"/>
</dbReference>
<organism evidence="2 3">
    <name type="scientific">Chitinophaga skermanii</name>
    <dbReference type="NCBI Taxonomy" id="331697"/>
    <lineage>
        <taxon>Bacteria</taxon>
        <taxon>Pseudomonadati</taxon>
        <taxon>Bacteroidota</taxon>
        <taxon>Chitinophagia</taxon>
        <taxon>Chitinophagales</taxon>
        <taxon>Chitinophagaceae</taxon>
        <taxon>Chitinophaga</taxon>
    </lineage>
</organism>
<evidence type="ECO:0000313" key="3">
    <source>
        <dbReference type="Proteomes" id="UP000249547"/>
    </source>
</evidence>
<dbReference type="AlphaFoldDB" id="A0A327QD63"/>
<comment type="caution">
    <text evidence="2">The sequence shown here is derived from an EMBL/GenBank/DDBJ whole genome shotgun (WGS) entry which is preliminary data.</text>
</comment>
<name>A0A327QD63_9BACT</name>
<feature type="chain" id="PRO_5016286285" description="Outer membrane protein with beta-barrel domain" evidence="1">
    <location>
        <begin position="21"/>
        <end position="275"/>
    </location>
</feature>
<dbReference type="Proteomes" id="UP000249547">
    <property type="component" value="Unassembled WGS sequence"/>
</dbReference>
<sequence length="275" mass="31456">MRKINLLLLLLVLTGTSVYAQSTTRQSKKDDKEKKKLQRISLFKELEEGENLYQREFSMGGRLNTNGWTGFVEMAYRKNRNNVRYFQLEFSEVKHAKQEKMTTIESDGYFLYSTRPFFYGKQNNFYPVNLGYGNRKLIGGKANKQGVEVQGIYYGGISLGLLKPYYIEVRDMGNGQRGDIRYTPATADKFLDESLISGGAGFGKGWDELTLIPGLHGKLGIRFDWARFNHVVSALEVGVNGAFYTKKVPIMVLEDNKQFLLNAYVGLQFGKRWNK</sequence>
<dbReference type="EMBL" id="QLLL01000006">
    <property type="protein sequence ID" value="RAJ02509.1"/>
    <property type="molecule type" value="Genomic_DNA"/>
</dbReference>
<gene>
    <name evidence="2" type="ORF">LX64_03528</name>
</gene>
<reference evidence="2 3" key="1">
    <citation type="submission" date="2018-06" db="EMBL/GenBank/DDBJ databases">
        <title>Genomic Encyclopedia of Archaeal and Bacterial Type Strains, Phase II (KMG-II): from individual species to whole genera.</title>
        <authorList>
            <person name="Goeker M."/>
        </authorList>
    </citation>
    <scope>NUCLEOTIDE SEQUENCE [LARGE SCALE GENOMIC DNA]</scope>
    <source>
        <strain evidence="2 3">DSM 23857</strain>
    </source>
</reference>
<evidence type="ECO:0000256" key="1">
    <source>
        <dbReference type="SAM" id="SignalP"/>
    </source>
</evidence>
<evidence type="ECO:0000313" key="2">
    <source>
        <dbReference type="EMBL" id="RAJ02509.1"/>
    </source>
</evidence>
<keyword evidence="3" id="KW-1185">Reference proteome</keyword>
<protein>
    <recommendedName>
        <fullName evidence="4">Outer membrane protein with beta-barrel domain</fullName>
    </recommendedName>
</protein>
<keyword evidence="1" id="KW-0732">Signal</keyword>
<evidence type="ECO:0008006" key="4">
    <source>
        <dbReference type="Google" id="ProtNLM"/>
    </source>
</evidence>
<feature type="signal peptide" evidence="1">
    <location>
        <begin position="1"/>
        <end position="20"/>
    </location>
</feature>